<dbReference type="InterPro" id="IPR036396">
    <property type="entry name" value="Cyt_P450_sf"/>
</dbReference>
<dbReference type="Pfam" id="PF00067">
    <property type="entry name" value="p450"/>
    <property type="match status" value="1"/>
</dbReference>
<evidence type="ECO:0000256" key="1">
    <source>
        <dbReference type="SAM" id="Phobius"/>
    </source>
</evidence>
<evidence type="ECO:0000313" key="3">
    <source>
        <dbReference type="Proteomes" id="UP000007129"/>
    </source>
</evidence>
<dbReference type="GO" id="GO:0005506">
    <property type="term" value="F:iron ion binding"/>
    <property type="evidence" value="ECO:0007669"/>
    <property type="project" value="InterPro"/>
</dbReference>
<dbReference type="STRING" id="1126212.K2RYB2"/>
<gene>
    <name evidence="2" type="ORF">MPH_13530</name>
</gene>
<dbReference type="eggNOG" id="KOG0157">
    <property type="taxonomic scope" value="Eukaryota"/>
</dbReference>
<dbReference type="GO" id="GO:0016705">
    <property type="term" value="F:oxidoreductase activity, acting on paired donors, with incorporation or reduction of molecular oxygen"/>
    <property type="evidence" value="ECO:0007669"/>
    <property type="project" value="InterPro"/>
</dbReference>
<dbReference type="InterPro" id="IPR001128">
    <property type="entry name" value="Cyt_P450"/>
</dbReference>
<evidence type="ECO:0000313" key="2">
    <source>
        <dbReference type="EMBL" id="EKG09435.1"/>
    </source>
</evidence>
<dbReference type="SUPFAM" id="SSF48264">
    <property type="entry name" value="Cytochrome P450"/>
    <property type="match status" value="1"/>
</dbReference>
<comment type="caution">
    <text evidence="2">The sequence shown here is derived from an EMBL/GenBank/DDBJ whole genome shotgun (WGS) entry which is preliminary data.</text>
</comment>
<keyword evidence="1" id="KW-0472">Membrane</keyword>
<reference evidence="2 3" key="1">
    <citation type="journal article" date="2012" name="BMC Genomics">
        <title>Tools to kill: Genome of one of the most destructive plant pathogenic fungi Macrophomina phaseolina.</title>
        <authorList>
            <person name="Islam M.S."/>
            <person name="Haque M.S."/>
            <person name="Islam M.M."/>
            <person name="Emdad E.M."/>
            <person name="Halim A."/>
            <person name="Hossen Q.M.M."/>
            <person name="Hossain M.Z."/>
            <person name="Ahmed B."/>
            <person name="Rahim S."/>
            <person name="Rahman M.S."/>
            <person name="Alam M.M."/>
            <person name="Hou S."/>
            <person name="Wan X."/>
            <person name="Saito J.A."/>
            <person name="Alam M."/>
        </authorList>
    </citation>
    <scope>NUCLEOTIDE SEQUENCE [LARGE SCALE GENOMIC DNA]</scope>
    <source>
        <strain evidence="2 3">MS6</strain>
    </source>
</reference>
<dbReference type="EMBL" id="AHHD01000671">
    <property type="protein sequence ID" value="EKG09435.1"/>
    <property type="molecule type" value="Genomic_DNA"/>
</dbReference>
<name>K2RYB2_MACPH</name>
<keyword evidence="1" id="KW-0812">Transmembrane</keyword>
<dbReference type="AlphaFoldDB" id="K2RYB2"/>
<dbReference type="VEuPathDB" id="FungiDB:MPH_13530"/>
<feature type="transmembrane region" description="Helical" evidence="1">
    <location>
        <begin position="20"/>
        <end position="39"/>
    </location>
</feature>
<dbReference type="InParanoid" id="K2RYB2"/>
<dbReference type="HOGENOM" id="CLU_025001_0_0_1"/>
<dbReference type="GO" id="GO:0020037">
    <property type="term" value="F:heme binding"/>
    <property type="evidence" value="ECO:0007669"/>
    <property type="project" value="InterPro"/>
</dbReference>
<keyword evidence="1" id="KW-1133">Transmembrane helix</keyword>
<organism evidence="2 3">
    <name type="scientific">Macrophomina phaseolina (strain MS6)</name>
    <name type="common">Charcoal rot fungus</name>
    <dbReference type="NCBI Taxonomy" id="1126212"/>
    <lineage>
        <taxon>Eukaryota</taxon>
        <taxon>Fungi</taxon>
        <taxon>Dikarya</taxon>
        <taxon>Ascomycota</taxon>
        <taxon>Pezizomycotina</taxon>
        <taxon>Dothideomycetes</taxon>
        <taxon>Dothideomycetes incertae sedis</taxon>
        <taxon>Botryosphaeriales</taxon>
        <taxon>Botryosphaeriaceae</taxon>
        <taxon>Macrophomina</taxon>
    </lineage>
</organism>
<dbReference type="OrthoDB" id="1470350at2759"/>
<protein>
    <submittedName>
        <fullName evidence="2">Cytochrome P450</fullName>
    </submittedName>
</protein>
<proteinExistence type="predicted"/>
<sequence length="354" mass="40047">MSAMKGSHHFLSSNQDINVIPFFILLGLVLATYGTYLWLLPKPFPGIPYNPEAARSILGDIPRLSAETSNTKDLMGWLRKQVERHQSPLVQVFIRPFAKPILVLSDYQETHDIVLHRNKDFDRSSFTTEAFGGLTPNFHIIYKTGPEWKSHRKLLQDLMTPTFLDGIAAPAIHDNMLDIVALWKLKTSLAADQPFLASQDIHNAALDAVLSFSFGKNFPFRATKPQIDLIAGISEVPTVKGEKAVAFPEATLHYGIQAMIDLAESMVQVKSSAVPRLKWWALSWTPHMARAWRDKNNCIKQEIMKSVQASKVSNTERKDERVHSAVDHIVDRETRFAQKEGRTPDYFSPIMQDE</sequence>
<dbReference type="Gene3D" id="1.10.630.10">
    <property type="entry name" value="Cytochrome P450"/>
    <property type="match status" value="1"/>
</dbReference>
<accession>K2RYB2</accession>
<feature type="non-terminal residue" evidence="2">
    <location>
        <position position="354"/>
    </location>
</feature>
<dbReference type="GO" id="GO:0004497">
    <property type="term" value="F:monooxygenase activity"/>
    <property type="evidence" value="ECO:0007669"/>
    <property type="project" value="InterPro"/>
</dbReference>
<dbReference type="Proteomes" id="UP000007129">
    <property type="component" value="Unassembled WGS sequence"/>
</dbReference>